<dbReference type="Pfam" id="PF13921">
    <property type="entry name" value="Myb_DNA-bind_6"/>
    <property type="match status" value="1"/>
</dbReference>
<feature type="region of interest" description="Disordered" evidence="1">
    <location>
        <begin position="67"/>
        <end position="171"/>
    </location>
</feature>
<feature type="compositionally biased region" description="Basic and acidic residues" evidence="1">
    <location>
        <begin position="605"/>
        <end position="622"/>
    </location>
</feature>
<dbReference type="PROSITE" id="PS51294">
    <property type="entry name" value="HTH_MYB"/>
    <property type="match status" value="2"/>
</dbReference>
<feature type="domain" description="HTH myb-type" evidence="4">
    <location>
        <begin position="421"/>
        <end position="467"/>
    </location>
</feature>
<sequence>MLLKFLDPKTLCRVFRGNGGSGSTLIKSRNLLFNSKAHYSSLDPFGEGAPTPRSSPINDPFVQPRQSVFEQGQSQPPPSQQRFSRESNTSNNNSGVPFPRGNSNFPPPGQDISKSSSTPENIPRPIPIYTNRFLDRGNMQRPPHQQYAEESSSPSANFQNSPQIYASYRGNNPNQMLSPTSNSGFTSNGGFTSSYNPLRYNKWTLEEYNRLTEAVKKEGSDWDLISQNYFKASRSPKACMMAWDRVVQGIAPISPGQQLGNNNYPDPGQQVNNIPRYTNNMPNSGPMTTPKYPNQVRTWTTEEVDKLRRSVEQHGENFELISSEVFHGTRSAKACQLKYTNINEPLDVRLGEFLDKGLHQINNALRKQPEKIHITKTWTKQENDILFESVKELGDDWTKILERLPGRTLAAAKNRYGDIVWTSEEITAFEEAYSKYGQDWAKIAEGIPTKTSGQCWSYWRRSTGTDLLPRKNESKDQSGIPANPYRAYISIRFLKDPPIEMQFIRRQQWETFTQEIDTIVSSKVEEGKSEENTLYIIKGSVENQTDDRTEDVLIFSNGEEKEQRKEKDLDLKREYNKDLDLQGGEDLELIEEHDRNNDLELRMEDLKGGYEDVPDYKDKDNEDLSVEDDTIAREENQKLE</sequence>
<dbReference type="InterPro" id="IPR017884">
    <property type="entry name" value="SANT_dom"/>
</dbReference>
<dbReference type="GO" id="GO:0005634">
    <property type="term" value="C:nucleus"/>
    <property type="evidence" value="ECO:0007669"/>
    <property type="project" value="TreeGrafter"/>
</dbReference>
<feature type="domain" description="SANT" evidence="3">
    <location>
        <begin position="420"/>
        <end position="455"/>
    </location>
</feature>
<evidence type="ECO:0000313" key="6">
    <source>
        <dbReference type="Proteomes" id="UP000789831"/>
    </source>
</evidence>
<dbReference type="OrthoDB" id="2143914at2759"/>
<evidence type="ECO:0000259" key="3">
    <source>
        <dbReference type="PROSITE" id="PS51293"/>
    </source>
</evidence>
<dbReference type="SMART" id="SM00717">
    <property type="entry name" value="SANT"/>
    <property type="match status" value="4"/>
</dbReference>
<dbReference type="PROSITE" id="PS51293">
    <property type="entry name" value="SANT"/>
    <property type="match status" value="1"/>
</dbReference>
<evidence type="ECO:0000259" key="4">
    <source>
        <dbReference type="PROSITE" id="PS51294"/>
    </source>
</evidence>
<dbReference type="InterPro" id="IPR050560">
    <property type="entry name" value="MYB_TF"/>
</dbReference>
<protein>
    <submittedName>
        <fullName evidence="5">13684_t:CDS:1</fullName>
    </submittedName>
</protein>
<feature type="domain" description="Myb-like" evidence="2">
    <location>
        <begin position="378"/>
        <end position="420"/>
    </location>
</feature>
<dbReference type="InterPro" id="IPR017930">
    <property type="entry name" value="Myb_dom"/>
</dbReference>
<dbReference type="AlphaFoldDB" id="A0A9N8YNZ4"/>
<feature type="domain" description="Myb-like" evidence="2">
    <location>
        <begin position="299"/>
        <end position="343"/>
    </location>
</feature>
<feature type="domain" description="HTH myb-type" evidence="4">
    <location>
        <begin position="370"/>
        <end position="415"/>
    </location>
</feature>
<evidence type="ECO:0000313" key="5">
    <source>
        <dbReference type="EMBL" id="CAG8442535.1"/>
    </source>
</evidence>
<dbReference type="CDD" id="cd00167">
    <property type="entry name" value="SANT"/>
    <property type="match status" value="4"/>
</dbReference>
<proteinExistence type="predicted"/>
<dbReference type="Gene3D" id="1.10.10.60">
    <property type="entry name" value="Homeodomain-like"/>
    <property type="match status" value="4"/>
</dbReference>
<dbReference type="InterPro" id="IPR009057">
    <property type="entry name" value="Homeodomain-like_sf"/>
</dbReference>
<dbReference type="GO" id="GO:0000978">
    <property type="term" value="F:RNA polymerase II cis-regulatory region sequence-specific DNA binding"/>
    <property type="evidence" value="ECO:0007669"/>
    <property type="project" value="TreeGrafter"/>
</dbReference>
<dbReference type="Proteomes" id="UP000789831">
    <property type="component" value="Unassembled WGS sequence"/>
</dbReference>
<feature type="compositionally biased region" description="Basic and acidic residues" evidence="1">
    <location>
        <begin position="630"/>
        <end position="640"/>
    </location>
</feature>
<dbReference type="Pfam" id="PF00249">
    <property type="entry name" value="Myb_DNA-binding"/>
    <property type="match status" value="3"/>
</dbReference>
<name>A0A9N8YNZ4_9GLOM</name>
<gene>
    <name evidence="5" type="ORF">AGERDE_LOCUS1175</name>
</gene>
<accession>A0A9N8YNZ4</accession>
<dbReference type="InterPro" id="IPR001005">
    <property type="entry name" value="SANT/Myb"/>
</dbReference>
<dbReference type="GO" id="GO:0000981">
    <property type="term" value="F:DNA-binding transcription factor activity, RNA polymerase II-specific"/>
    <property type="evidence" value="ECO:0007669"/>
    <property type="project" value="TreeGrafter"/>
</dbReference>
<dbReference type="PANTHER" id="PTHR45614">
    <property type="entry name" value="MYB PROTEIN-RELATED"/>
    <property type="match status" value="1"/>
</dbReference>
<comment type="caution">
    <text evidence="5">The sequence shown here is derived from an EMBL/GenBank/DDBJ whole genome shotgun (WGS) entry which is preliminary data.</text>
</comment>
<dbReference type="SUPFAM" id="SSF46689">
    <property type="entry name" value="Homeodomain-like"/>
    <property type="match status" value="3"/>
</dbReference>
<keyword evidence="6" id="KW-1185">Reference proteome</keyword>
<feature type="domain" description="Myb-like" evidence="2">
    <location>
        <begin position="421"/>
        <end position="463"/>
    </location>
</feature>
<feature type="compositionally biased region" description="Polar residues" evidence="1">
    <location>
        <begin position="148"/>
        <end position="171"/>
    </location>
</feature>
<feature type="region of interest" description="Disordered" evidence="1">
    <location>
        <begin position="605"/>
        <end position="640"/>
    </location>
</feature>
<feature type="domain" description="Myb-like" evidence="2">
    <location>
        <begin position="195"/>
        <end position="247"/>
    </location>
</feature>
<evidence type="ECO:0000259" key="2">
    <source>
        <dbReference type="PROSITE" id="PS50090"/>
    </source>
</evidence>
<dbReference type="PROSITE" id="PS50090">
    <property type="entry name" value="MYB_LIKE"/>
    <property type="match status" value="4"/>
</dbReference>
<organism evidence="5 6">
    <name type="scientific">Ambispora gerdemannii</name>
    <dbReference type="NCBI Taxonomy" id="144530"/>
    <lineage>
        <taxon>Eukaryota</taxon>
        <taxon>Fungi</taxon>
        <taxon>Fungi incertae sedis</taxon>
        <taxon>Mucoromycota</taxon>
        <taxon>Glomeromycotina</taxon>
        <taxon>Glomeromycetes</taxon>
        <taxon>Archaeosporales</taxon>
        <taxon>Ambisporaceae</taxon>
        <taxon>Ambispora</taxon>
    </lineage>
</organism>
<dbReference type="EMBL" id="CAJVPL010000076">
    <property type="protein sequence ID" value="CAG8442535.1"/>
    <property type="molecule type" value="Genomic_DNA"/>
</dbReference>
<evidence type="ECO:0000256" key="1">
    <source>
        <dbReference type="SAM" id="MobiDB-lite"/>
    </source>
</evidence>
<reference evidence="5" key="1">
    <citation type="submission" date="2021-06" db="EMBL/GenBank/DDBJ databases">
        <authorList>
            <person name="Kallberg Y."/>
            <person name="Tangrot J."/>
            <person name="Rosling A."/>
        </authorList>
    </citation>
    <scope>NUCLEOTIDE SEQUENCE</scope>
    <source>
        <strain evidence="5">MT106</strain>
    </source>
</reference>